<protein>
    <submittedName>
        <fullName evidence="5">Branched-chain amino acid transport system substrate-binding protein</fullName>
    </submittedName>
</protein>
<feature type="transmembrane region" description="Helical" evidence="3">
    <location>
        <begin position="12"/>
        <end position="32"/>
    </location>
</feature>
<evidence type="ECO:0000256" key="2">
    <source>
        <dbReference type="ARBA" id="ARBA00022729"/>
    </source>
</evidence>
<dbReference type="SUPFAM" id="SSF53822">
    <property type="entry name" value="Periplasmic binding protein-like I"/>
    <property type="match status" value="1"/>
</dbReference>
<keyword evidence="3" id="KW-1133">Transmembrane helix</keyword>
<keyword evidence="2" id="KW-0732">Signal</keyword>
<dbReference type="PROSITE" id="PS51257">
    <property type="entry name" value="PROKAR_LIPOPROTEIN"/>
    <property type="match status" value="1"/>
</dbReference>
<accession>A0A1H3PAG0</accession>
<dbReference type="InterPro" id="IPR028082">
    <property type="entry name" value="Peripla_BP_I"/>
</dbReference>
<dbReference type="AlphaFoldDB" id="A0A1H3PAG0"/>
<dbReference type="PANTHER" id="PTHR47151">
    <property type="entry name" value="LEU/ILE/VAL-BINDING ABC TRANSPORTER SUBUNIT"/>
    <property type="match status" value="1"/>
</dbReference>
<dbReference type="EMBL" id="FNQB01000001">
    <property type="protein sequence ID" value="SDY98048.1"/>
    <property type="molecule type" value="Genomic_DNA"/>
</dbReference>
<keyword evidence="3" id="KW-0812">Transmembrane</keyword>
<evidence type="ECO:0000313" key="6">
    <source>
        <dbReference type="Proteomes" id="UP000199632"/>
    </source>
</evidence>
<feature type="domain" description="Leucine-binding protein" evidence="4">
    <location>
        <begin position="52"/>
        <end position="360"/>
    </location>
</feature>
<dbReference type="Gene3D" id="3.40.50.2300">
    <property type="match status" value="2"/>
</dbReference>
<comment type="similarity">
    <text evidence="1">Belongs to the leucine-binding protein family.</text>
</comment>
<dbReference type="PANTHER" id="PTHR47151:SF2">
    <property type="entry name" value="AMINO ACID BINDING PROTEIN"/>
    <property type="match status" value="1"/>
</dbReference>
<name>A0A1H3PAG0_9ACTN</name>
<dbReference type="Proteomes" id="UP000199632">
    <property type="component" value="Unassembled WGS sequence"/>
</dbReference>
<evidence type="ECO:0000256" key="3">
    <source>
        <dbReference type="SAM" id="Phobius"/>
    </source>
</evidence>
<sequence length="397" mass="40866">MDGERASALRQIFVRAIGGVALAALVMGGAAACKQDEGGSGSDTAGAKVCDLKIGFFGALSGADAGLVTPGQQAAKMAINQYNAEHADCKVSLQEYDSQGKPELAGGLATSAVNDAKVVGMVGPAFSGESETANPTFQQAGLPVISQSATRPSLSEQGWKIFHRGVGNDFSQGPAAAAYIKGLNPAKVFVVDDQSAYGAGLADEVKKALGPLVTASDKATDNQQDFSAIVTKVTGSGATALFYGGYTEEASPFLKQLRAGGYKGTFVGGDGIYDANMLSVTGNADVEGAVATCPCAPATEAKGTFVADFQKEYNAAPGVYADVAYDLTKIFLEAIGEGKSTRADIQAFLTSYSKAGAATGVTYKWTDKGELDPAQVRVWAYVAKNGQWAPDKEIPKA</sequence>
<dbReference type="Pfam" id="PF13458">
    <property type="entry name" value="Peripla_BP_6"/>
    <property type="match status" value="1"/>
</dbReference>
<dbReference type="InterPro" id="IPR028081">
    <property type="entry name" value="Leu-bd"/>
</dbReference>
<evidence type="ECO:0000259" key="4">
    <source>
        <dbReference type="Pfam" id="PF13458"/>
    </source>
</evidence>
<keyword evidence="3" id="KW-0472">Membrane</keyword>
<organism evidence="5 6">
    <name type="scientific">Asanoa ishikariensis</name>
    <dbReference type="NCBI Taxonomy" id="137265"/>
    <lineage>
        <taxon>Bacteria</taxon>
        <taxon>Bacillati</taxon>
        <taxon>Actinomycetota</taxon>
        <taxon>Actinomycetes</taxon>
        <taxon>Micromonosporales</taxon>
        <taxon>Micromonosporaceae</taxon>
        <taxon>Asanoa</taxon>
    </lineage>
</organism>
<gene>
    <name evidence="5" type="ORF">SAMN05421684_2716</name>
</gene>
<evidence type="ECO:0000313" key="5">
    <source>
        <dbReference type="EMBL" id="SDY98048.1"/>
    </source>
</evidence>
<dbReference type="STRING" id="137265.SAMN05421684_2716"/>
<reference evidence="6" key="1">
    <citation type="submission" date="2016-10" db="EMBL/GenBank/DDBJ databases">
        <authorList>
            <person name="Varghese N."/>
            <person name="Submissions S."/>
        </authorList>
    </citation>
    <scope>NUCLEOTIDE SEQUENCE [LARGE SCALE GENOMIC DNA]</scope>
    <source>
        <strain evidence="6">DSM 44718</strain>
    </source>
</reference>
<dbReference type="CDD" id="cd06342">
    <property type="entry name" value="PBP1_ABC_LIVBP-like"/>
    <property type="match status" value="1"/>
</dbReference>
<evidence type="ECO:0000256" key="1">
    <source>
        <dbReference type="ARBA" id="ARBA00010062"/>
    </source>
</evidence>
<proteinExistence type="inferred from homology"/>
<keyword evidence="6" id="KW-1185">Reference proteome</keyword>